<evidence type="ECO:0000256" key="11">
    <source>
        <dbReference type="RuleBase" id="RU362091"/>
    </source>
</evidence>
<evidence type="ECO:0000256" key="1">
    <source>
        <dbReference type="ARBA" id="ARBA00004651"/>
    </source>
</evidence>
<feature type="transmembrane region" description="Helical" evidence="12">
    <location>
        <begin position="46"/>
        <end position="68"/>
    </location>
</feature>
<evidence type="ECO:0000256" key="12">
    <source>
        <dbReference type="SAM" id="Phobius"/>
    </source>
</evidence>
<dbReference type="InterPro" id="IPR051163">
    <property type="entry name" value="Sodium:Solute_Symporter_SSF"/>
</dbReference>
<keyword evidence="10" id="KW-0739">Sodium transport</keyword>
<feature type="transmembrane region" description="Helical" evidence="12">
    <location>
        <begin position="7"/>
        <end position="26"/>
    </location>
</feature>
<evidence type="ECO:0000256" key="7">
    <source>
        <dbReference type="ARBA" id="ARBA00023053"/>
    </source>
</evidence>
<dbReference type="Pfam" id="PF00474">
    <property type="entry name" value="SSF"/>
    <property type="match status" value="1"/>
</dbReference>
<sequence length="226" mass="24040">MAQPIDYATFSLLTGAGLAVGCYFSFRKRRPLGNATDEVFLGSKSLQMLPLAASVLATVGSATGVIGWPSHMYAYGMHTGWICVSNLLLIPIAVSVVVPVLYGLNITSVFQYVRLRYNLTVSVIASLTYVTLSQMVGAVAIYAAAVAVSTLFSISAAWCSVVIGLAATAYTSLGGLRSVVWADCLQALLTVSVPVIIIVKVAFDGTAGRVHVQPMSEIDPRMYFFK</sequence>
<proteinExistence type="inferred from homology"/>
<evidence type="ECO:0000256" key="5">
    <source>
        <dbReference type="ARBA" id="ARBA00022692"/>
    </source>
</evidence>
<feature type="transmembrane region" description="Helical" evidence="12">
    <location>
        <begin position="80"/>
        <end position="103"/>
    </location>
</feature>
<keyword evidence="5 12" id="KW-0812">Transmembrane</keyword>
<keyword evidence="14" id="KW-1185">Reference proteome</keyword>
<comment type="similarity">
    <text evidence="2 11">Belongs to the sodium:solute symporter (SSF) (TC 2.A.21) family.</text>
</comment>
<dbReference type="InterPro" id="IPR038377">
    <property type="entry name" value="Na/Glc_symporter_sf"/>
</dbReference>
<dbReference type="Gene3D" id="1.20.1730.10">
    <property type="entry name" value="Sodium/glucose cotransporter"/>
    <property type="match status" value="1"/>
</dbReference>
<evidence type="ECO:0008006" key="15">
    <source>
        <dbReference type="Google" id="ProtNLM"/>
    </source>
</evidence>
<feature type="transmembrane region" description="Helical" evidence="12">
    <location>
        <begin position="179"/>
        <end position="203"/>
    </location>
</feature>
<evidence type="ECO:0000256" key="10">
    <source>
        <dbReference type="ARBA" id="ARBA00023201"/>
    </source>
</evidence>
<accession>A0AAQ4D1Q2</accession>
<evidence type="ECO:0000256" key="4">
    <source>
        <dbReference type="ARBA" id="ARBA00022475"/>
    </source>
</evidence>
<evidence type="ECO:0000256" key="9">
    <source>
        <dbReference type="ARBA" id="ARBA00023136"/>
    </source>
</evidence>
<evidence type="ECO:0000256" key="2">
    <source>
        <dbReference type="ARBA" id="ARBA00006434"/>
    </source>
</evidence>
<reference evidence="13 14" key="1">
    <citation type="journal article" date="2023" name="Arcadia Sci">
        <title>De novo assembly of a long-read Amblyomma americanum tick genome.</title>
        <authorList>
            <person name="Chou S."/>
            <person name="Poskanzer K.E."/>
            <person name="Rollins M."/>
            <person name="Thuy-Boun P.S."/>
        </authorList>
    </citation>
    <scope>NUCLEOTIDE SEQUENCE [LARGE SCALE GENOMIC DNA]</scope>
    <source>
        <strain evidence="13">F_SG_1</strain>
        <tissue evidence="13">Salivary glands</tissue>
    </source>
</reference>
<comment type="caution">
    <text evidence="13">The sequence shown here is derived from an EMBL/GenBank/DDBJ whole genome shotgun (WGS) entry which is preliminary data.</text>
</comment>
<keyword evidence="3" id="KW-0813">Transport</keyword>
<comment type="subcellular location">
    <subcellularLocation>
        <location evidence="1">Cell membrane</location>
        <topology evidence="1">Multi-pass membrane protein</topology>
    </subcellularLocation>
</comment>
<evidence type="ECO:0000256" key="3">
    <source>
        <dbReference type="ARBA" id="ARBA00022448"/>
    </source>
</evidence>
<evidence type="ECO:0000313" key="14">
    <source>
        <dbReference type="Proteomes" id="UP001321473"/>
    </source>
</evidence>
<dbReference type="PANTHER" id="PTHR42985">
    <property type="entry name" value="SODIUM-COUPLED MONOCARBOXYLATE TRANSPORTER"/>
    <property type="match status" value="1"/>
</dbReference>
<organism evidence="13 14">
    <name type="scientific">Amblyomma americanum</name>
    <name type="common">Lone star tick</name>
    <dbReference type="NCBI Taxonomy" id="6943"/>
    <lineage>
        <taxon>Eukaryota</taxon>
        <taxon>Metazoa</taxon>
        <taxon>Ecdysozoa</taxon>
        <taxon>Arthropoda</taxon>
        <taxon>Chelicerata</taxon>
        <taxon>Arachnida</taxon>
        <taxon>Acari</taxon>
        <taxon>Parasitiformes</taxon>
        <taxon>Ixodida</taxon>
        <taxon>Ixodoidea</taxon>
        <taxon>Ixodidae</taxon>
        <taxon>Amblyomminae</taxon>
        <taxon>Amblyomma</taxon>
    </lineage>
</organism>
<dbReference type="GO" id="GO:0005886">
    <property type="term" value="C:plasma membrane"/>
    <property type="evidence" value="ECO:0007669"/>
    <property type="project" value="UniProtKB-SubCell"/>
</dbReference>
<evidence type="ECO:0000256" key="8">
    <source>
        <dbReference type="ARBA" id="ARBA00023065"/>
    </source>
</evidence>
<keyword evidence="6 12" id="KW-1133">Transmembrane helix</keyword>
<dbReference type="Proteomes" id="UP001321473">
    <property type="component" value="Unassembled WGS sequence"/>
</dbReference>
<feature type="transmembrane region" description="Helical" evidence="12">
    <location>
        <begin position="139"/>
        <end position="167"/>
    </location>
</feature>
<protein>
    <recommendedName>
        <fullName evidence="15">Sodium-dependent multivitamin transporter</fullName>
    </recommendedName>
</protein>
<keyword evidence="9 12" id="KW-0472">Membrane</keyword>
<dbReference type="InterPro" id="IPR001734">
    <property type="entry name" value="Na/solute_symporter"/>
</dbReference>
<dbReference type="PROSITE" id="PS50283">
    <property type="entry name" value="NA_SOLUT_SYMP_3"/>
    <property type="match status" value="1"/>
</dbReference>
<keyword evidence="7" id="KW-0915">Sodium</keyword>
<dbReference type="PANTHER" id="PTHR42985:SF40">
    <property type="entry name" value="LD47995P-RELATED"/>
    <property type="match status" value="1"/>
</dbReference>
<gene>
    <name evidence="13" type="ORF">V5799_000907</name>
</gene>
<dbReference type="GO" id="GO:0006814">
    <property type="term" value="P:sodium ion transport"/>
    <property type="evidence" value="ECO:0007669"/>
    <property type="project" value="UniProtKB-KW"/>
</dbReference>
<dbReference type="AlphaFoldDB" id="A0AAQ4D1Q2"/>
<keyword evidence="8" id="KW-0406">Ion transport</keyword>
<dbReference type="GO" id="GO:0015293">
    <property type="term" value="F:symporter activity"/>
    <property type="evidence" value="ECO:0007669"/>
    <property type="project" value="TreeGrafter"/>
</dbReference>
<dbReference type="EMBL" id="JARKHS020036283">
    <property type="protein sequence ID" value="KAK8756392.1"/>
    <property type="molecule type" value="Genomic_DNA"/>
</dbReference>
<keyword evidence="4" id="KW-1003">Cell membrane</keyword>
<evidence type="ECO:0000256" key="6">
    <source>
        <dbReference type="ARBA" id="ARBA00022989"/>
    </source>
</evidence>
<evidence type="ECO:0000313" key="13">
    <source>
        <dbReference type="EMBL" id="KAK8756392.1"/>
    </source>
</evidence>
<name>A0AAQ4D1Q2_AMBAM</name>